<evidence type="ECO:0000256" key="8">
    <source>
        <dbReference type="ARBA" id="ARBA00023125"/>
    </source>
</evidence>
<dbReference type="GO" id="GO:0004016">
    <property type="term" value="F:adenylate cyclase activity"/>
    <property type="evidence" value="ECO:0007669"/>
    <property type="project" value="TreeGrafter"/>
</dbReference>
<protein>
    <recommendedName>
        <fullName evidence="10">DNA integrity scanning protein DisA</fullName>
    </recommendedName>
    <alternativeName>
        <fullName evidence="10">Cyclic di-AMP synthase</fullName>
        <shortName evidence="10">c-di-AMP synthase</shortName>
    </alternativeName>
    <alternativeName>
        <fullName evidence="10">Diadenylate cyclase</fullName>
        <ecNumber evidence="10">2.7.7.85</ecNumber>
    </alternativeName>
</protein>
<comment type="cofactor">
    <cofactor evidence="10">
        <name>Mg(2+)</name>
        <dbReference type="ChEBI" id="CHEBI:18420"/>
    </cofactor>
</comment>
<dbReference type="SUPFAM" id="SSF143597">
    <property type="entry name" value="YojJ-like"/>
    <property type="match status" value="1"/>
</dbReference>
<comment type="function">
    <text evidence="10">Participates in a DNA-damage check-point. DisA forms globular foci that rapidly scan along the chromosomes searching for lesions.</text>
</comment>
<proteinExistence type="inferred from homology"/>
<evidence type="ECO:0000256" key="3">
    <source>
        <dbReference type="ARBA" id="ARBA00022695"/>
    </source>
</evidence>
<keyword evidence="9 10" id="KW-0234">DNA repair</keyword>
<keyword evidence="2 10" id="KW-0808">Transferase</keyword>
<dbReference type="PROSITE" id="PS51794">
    <property type="entry name" value="DAC"/>
    <property type="match status" value="1"/>
</dbReference>
<dbReference type="InterPro" id="IPR010994">
    <property type="entry name" value="RuvA_2-like"/>
</dbReference>
<keyword evidence="4 10" id="KW-0547">Nucleotide-binding</keyword>
<feature type="binding site" evidence="10">
    <location>
        <position position="74"/>
    </location>
    <ligand>
        <name>ATP</name>
        <dbReference type="ChEBI" id="CHEBI:30616"/>
    </ligand>
</feature>
<feature type="coiled-coil region" evidence="11">
    <location>
        <begin position="152"/>
        <end position="179"/>
    </location>
</feature>
<dbReference type="GO" id="GO:0006281">
    <property type="term" value="P:DNA repair"/>
    <property type="evidence" value="ECO:0007669"/>
    <property type="project" value="UniProtKB-UniRule"/>
</dbReference>
<comment type="catalytic activity">
    <reaction evidence="1 10">
        <text>2 ATP = 3',3'-c-di-AMP + 2 diphosphate</text>
        <dbReference type="Rhea" id="RHEA:35655"/>
        <dbReference type="ChEBI" id="CHEBI:30616"/>
        <dbReference type="ChEBI" id="CHEBI:33019"/>
        <dbReference type="ChEBI" id="CHEBI:71500"/>
        <dbReference type="EC" id="2.7.7.85"/>
    </reaction>
</comment>
<keyword evidence="5 10" id="KW-0227">DNA damage</keyword>
<comment type="subunit">
    <text evidence="10">Homooctamer.</text>
</comment>
<evidence type="ECO:0000259" key="12">
    <source>
        <dbReference type="PROSITE" id="PS51794"/>
    </source>
</evidence>
<comment type="function">
    <text evidence="10">Has also diadenylate cyclase activity, catalyzing the condensation of 2 ATP molecules into cyclic di-AMP (c-di-AMP). c-di-AMP likely acts as a signaling molecule that may couple DNA integrity with a cellular process.</text>
</comment>
<evidence type="ECO:0000256" key="6">
    <source>
        <dbReference type="ARBA" id="ARBA00022840"/>
    </source>
</evidence>
<evidence type="ECO:0000256" key="7">
    <source>
        <dbReference type="ARBA" id="ARBA00022842"/>
    </source>
</evidence>
<dbReference type="OrthoDB" id="41841at2"/>
<keyword evidence="7 10" id="KW-0460">Magnesium</keyword>
<dbReference type="SUPFAM" id="SSF47781">
    <property type="entry name" value="RuvA domain 2-like"/>
    <property type="match status" value="1"/>
</dbReference>
<dbReference type="Gene3D" id="1.10.150.20">
    <property type="entry name" value="5' to 3' exonuclease, C-terminal subdomain"/>
    <property type="match status" value="1"/>
</dbReference>
<organism evidence="13 14">
    <name type="scientific">Rothia koreensis</name>
    <dbReference type="NCBI Taxonomy" id="592378"/>
    <lineage>
        <taxon>Bacteria</taxon>
        <taxon>Bacillati</taxon>
        <taxon>Actinomycetota</taxon>
        <taxon>Actinomycetes</taxon>
        <taxon>Micrococcales</taxon>
        <taxon>Micrococcaceae</taxon>
        <taxon>Rothia</taxon>
    </lineage>
</organism>
<feature type="domain" description="DAC" evidence="12">
    <location>
        <begin position="7"/>
        <end position="146"/>
    </location>
</feature>
<dbReference type="InterPro" id="IPR038331">
    <property type="entry name" value="DisA_sf"/>
</dbReference>
<evidence type="ECO:0000256" key="9">
    <source>
        <dbReference type="ARBA" id="ARBA00023204"/>
    </source>
</evidence>
<dbReference type="Pfam" id="PF12826">
    <property type="entry name" value="HHH_2"/>
    <property type="match status" value="1"/>
</dbReference>
<dbReference type="AlphaFoldDB" id="A0A7K1LGZ8"/>
<sequence length="357" mass="39266">MVVSPRNDQLKKTLALLAPGTQLRDGLDRILQGRTGALIVLGKDRTVEEIISGGFSIDTEFTGTRLRELAKMDGAIVCDREVRTIHHAGVQLMPDPAITTEESGTRHRTAERVAKQTGFPVISVSKSMGVITIYADGERYPLEGSQEIMGRANQAIQTLERYTVRLNEELNNLSALEIESDVTVRNVALALQRLELVRRISEEIGDNVVELGAEGRMIAMQLEELVLNQPTAELVFKDYLPSGHESHVTERAQASLCSLSPVELADPIAIARAVGLPGGGDLDYTLQPRGYRLLSGVKSIPHTVSERLVDRFEGLQPLMAANVDDLRSVEGIGEYRARSIRESLARMAETSLLDRFM</sequence>
<evidence type="ECO:0000256" key="2">
    <source>
        <dbReference type="ARBA" id="ARBA00022679"/>
    </source>
</evidence>
<dbReference type="InterPro" id="IPR050338">
    <property type="entry name" value="DisA"/>
</dbReference>
<dbReference type="EC" id="2.7.7.85" evidence="10"/>
<evidence type="ECO:0000313" key="14">
    <source>
        <dbReference type="Proteomes" id="UP000462152"/>
    </source>
</evidence>
<dbReference type="InterPro" id="IPR041663">
    <property type="entry name" value="DisA/LigA_HHH"/>
</dbReference>
<evidence type="ECO:0000256" key="4">
    <source>
        <dbReference type="ARBA" id="ARBA00022741"/>
    </source>
</evidence>
<dbReference type="GO" id="GO:0106408">
    <property type="term" value="F:diadenylate cyclase activity"/>
    <property type="evidence" value="ECO:0007669"/>
    <property type="project" value="UniProtKB-EC"/>
</dbReference>
<dbReference type="EMBL" id="WOGT01000002">
    <property type="protein sequence ID" value="MUN54461.1"/>
    <property type="molecule type" value="Genomic_DNA"/>
</dbReference>
<comment type="caution">
    <text evidence="13">The sequence shown here is derived from an EMBL/GenBank/DDBJ whole genome shotgun (WGS) entry which is preliminary data.</text>
</comment>
<dbReference type="Pfam" id="PF10635">
    <property type="entry name" value="DisA-linker"/>
    <property type="match status" value="1"/>
</dbReference>
<dbReference type="InterPro" id="IPR003390">
    <property type="entry name" value="DNA_integrity_scan_DisA_N"/>
</dbReference>
<evidence type="ECO:0000256" key="5">
    <source>
        <dbReference type="ARBA" id="ARBA00022763"/>
    </source>
</evidence>
<feature type="binding site" evidence="10">
    <location>
        <position position="92"/>
    </location>
    <ligand>
        <name>ATP</name>
        <dbReference type="ChEBI" id="CHEBI:30616"/>
    </ligand>
</feature>
<keyword evidence="14" id="KW-1185">Reference proteome</keyword>
<comment type="similarity">
    <text evidence="10">Belongs to the DisA family.</text>
</comment>
<dbReference type="Proteomes" id="UP000462152">
    <property type="component" value="Unassembled WGS sequence"/>
</dbReference>
<feature type="binding site" evidence="10">
    <location>
        <begin position="105"/>
        <end position="109"/>
    </location>
    <ligand>
        <name>ATP</name>
        <dbReference type="ChEBI" id="CHEBI:30616"/>
    </ligand>
</feature>
<name>A0A7K1LGZ8_9MICC</name>
<evidence type="ECO:0000256" key="11">
    <source>
        <dbReference type="SAM" id="Coils"/>
    </source>
</evidence>
<dbReference type="HAMAP" id="MF_01438">
    <property type="entry name" value="DisA"/>
    <property type="match status" value="1"/>
</dbReference>
<dbReference type="PANTHER" id="PTHR34185:SF3">
    <property type="entry name" value="DNA INTEGRITY SCANNING PROTEIN DISA"/>
    <property type="match status" value="1"/>
</dbReference>
<dbReference type="Gene3D" id="3.40.1700.10">
    <property type="entry name" value="DNA integrity scanning protein, DisA, N-terminal domain"/>
    <property type="match status" value="1"/>
</dbReference>
<evidence type="ECO:0000256" key="1">
    <source>
        <dbReference type="ARBA" id="ARBA00000877"/>
    </source>
</evidence>
<dbReference type="GO" id="GO:0003677">
    <property type="term" value="F:DNA binding"/>
    <property type="evidence" value="ECO:0007669"/>
    <property type="project" value="UniProtKB-UniRule"/>
</dbReference>
<evidence type="ECO:0000256" key="10">
    <source>
        <dbReference type="HAMAP-Rule" id="MF_01438"/>
    </source>
</evidence>
<keyword evidence="3 10" id="KW-0548">Nucleotidyltransferase</keyword>
<dbReference type="Pfam" id="PF02457">
    <property type="entry name" value="DAC"/>
    <property type="match status" value="1"/>
</dbReference>
<dbReference type="InterPro" id="IPR036888">
    <property type="entry name" value="DNA_integrity_DisA_N_sf"/>
</dbReference>
<dbReference type="Gene3D" id="1.20.1260.110">
    <property type="entry name" value="DNA integrity scanning linker region"/>
    <property type="match status" value="1"/>
</dbReference>
<keyword evidence="11" id="KW-0175">Coiled coil</keyword>
<dbReference type="InterPro" id="IPR023763">
    <property type="entry name" value="DNA_integrity_scanning_protein"/>
</dbReference>
<dbReference type="InterPro" id="IPR018906">
    <property type="entry name" value="DNA_integrity_scan_DisA_link"/>
</dbReference>
<evidence type="ECO:0000313" key="13">
    <source>
        <dbReference type="EMBL" id="MUN54461.1"/>
    </source>
</evidence>
<accession>A0A7K1LGZ8</accession>
<gene>
    <name evidence="10 13" type="primary">disA</name>
    <name evidence="13" type="ORF">GMA10_04410</name>
</gene>
<dbReference type="PANTHER" id="PTHR34185">
    <property type="entry name" value="DIADENYLATE CYCLASE"/>
    <property type="match status" value="1"/>
</dbReference>
<dbReference type="GO" id="GO:0005524">
    <property type="term" value="F:ATP binding"/>
    <property type="evidence" value="ECO:0007669"/>
    <property type="project" value="UniProtKB-UniRule"/>
</dbReference>
<reference evidence="13 14" key="1">
    <citation type="submission" date="2019-12" db="EMBL/GenBank/DDBJ databases">
        <authorList>
            <person name="Li J."/>
            <person name="Shi Y."/>
            <person name="Xu G."/>
            <person name="Xiao D."/>
            <person name="Ran X."/>
        </authorList>
    </citation>
    <scope>NUCLEOTIDE SEQUENCE [LARGE SCALE GENOMIC DNA]</scope>
    <source>
        <strain evidence="13 14">JCM 15915</strain>
    </source>
</reference>
<keyword evidence="6 10" id="KW-0067">ATP-binding</keyword>
<dbReference type="NCBIfam" id="NF010009">
    <property type="entry name" value="PRK13482.1"/>
    <property type="match status" value="1"/>
</dbReference>
<keyword evidence="8 10" id="KW-0238">DNA-binding</keyword>